<dbReference type="RefSeq" id="WP_137423086.1">
    <property type="nucleotide sequence ID" value="NZ_CP040098.1"/>
</dbReference>
<dbReference type="Gene3D" id="3.10.540.10">
    <property type="entry name" value="duf1285 like domain"/>
    <property type="match status" value="1"/>
</dbReference>
<sequence length="157" mass="18530">MNPSGPQHQRHVYDYFIDEYGKWFCEGNPVEDPELFRLLSRSLFEKDGGYFIKCEGEVHPVRTADAPLWVRYIHPRTTADGMLQEVEIELEDGRREPLDPETLRVRGERALYCRVTRKRLLARFGKVAYYELARYIDLDQDGFYIVLGGRRYPIRAL</sequence>
<dbReference type="OrthoDB" id="5512576at2"/>
<dbReference type="EMBL" id="CP040098">
    <property type="protein sequence ID" value="QCQ21117.1"/>
    <property type="molecule type" value="Genomic_DNA"/>
</dbReference>
<dbReference type="AlphaFoldDB" id="A0A4P8KZW5"/>
<gene>
    <name evidence="1" type="ORF">FDQ92_02225</name>
</gene>
<evidence type="ECO:0000313" key="1">
    <source>
        <dbReference type="EMBL" id="QCQ21117.1"/>
    </source>
</evidence>
<name>A0A4P8KZW5_9BACT</name>
<protein>
    <submittedName>
        <fullName evidence="1">DUF1285 domain-containing protein</fullName>
    </submittedName>
</protein>
<reference evidence="1 2" key="2">
    <citation type="submission" date="2019-05" db="EMBL/GenBank/DDBJ databases">
        <authorList>
            <person name="Suflita J.M."/>
            <person name="Marks C.R."/>
        </authorList>
    </citation>
    <scope>NUCLEOTIDE SEQUENCE [LARGE SCALE GENOMIC DNA]</scope>
    <source>
        <strain evidence="1 2">ALDC</strain>
    </source>
</reference>
<reference evidence="1 2" key="1">
    <citation type="submission" date="2019-05" db="EMBL/GenBank/DDBJ databases">
        <title>The Complete Genome Sequence of the n-alkane-degrading Desulfoglaeba alkanexedens ALDC reveals multiple alkylsuccinate synthase gene clusters.</title>
        <authorList>
            <person name="Callaghan A.V."/>
            <person name="Davidova I.A."/>
            <person name="Duncan K.E."/>
            <person name="Morris B."/>
            <person name="McInerney M.J."/>
        </authorList>
    </citation>
    <scope>NUCLEOTIDE SEQUENCE [LARGE SCALE GENOMIC DNA]</scope>
    <source>
        <strain evidence="1 2">ALDC</strain>
    </source>
</reference>
<evidence type="ECO:0000313" key="2">
    <source>
        <dbReference type="Proteomes" id="UP000298602"/>
    </source>
</evidence>
<keyword evidence="2" id="KW-1185">Reference proteome</keyword>
<proteinExistence type="predicted"/>
<organism evidence="1 2">
    <name type="scientific">Desulfoglaeba alkanexedens ALDC</name>
    <dbReference type="NCBI Taxonomy" id="980445"/>
    <lineage>
        <taxon>Bacteria</taxon>
        <taxon>Pseudomonadati</taxon>
        <taxon>Thermodesulfobacteriota</taxon>
        <taxon>Syntrophobacteria</taxon>
        <taxon>Syntrophobacterales</taxon>
        <taxon>Syntrophobacteraceae</taxon>
        <taxon>Desulfoglaeba</taxon>
    </lineage>
</organism>
<dbReference type="KEGG" id="dax:FDQ92_02225"/>
<accession>A0A4P8KZW5</accession>
<dbReference type="Proteomes" id="UP000298602">
    <property type="component" value="Chromosome"/>
</dbReference>